<reference evidence="13 14" key="1">
    <citation type="submission" date="2020-08" db="EMBL/GenBank/DDBJ databases">
        <title>Bridging the membrane lipid divide: bacteria of the FCB group superphylum have the potential to synthesize archaeal ether lipids.</title>
        <authorList>
            <person name="Villanueva L."/>
            <person name="Von Meijenfeldt F.A.B."/>
            <person name="Westbye A.B."/>
            <person name="Yadav S."/>
            <person name="Hopmans E.C."/>
            <person name="Dutilh B.E."/>
            <person name="Sinninghe Damste J.S."/>
        </authorList>
    </citation>
    <scope>NUCLEOTIDE SEQUENCE [LARGE SCALE GENOMIC DNA]</scope>
    <source>
        <strain evidence="13">NIOZ-UU100</strain>
    </source>
</reference>
<evidence type="ECO:0000256" key="8">
    <source>
        <dbReference type="ARBA" id="ARBA00023136"/>
    </source>
</evidence>
<dbReference type="Pfam" id="PF03550">
    <property type="entry name" value="LolB"/>
    <property type="match status" value="1"/>
</dbReference>
<name>A0A8J6TXV8_9GAMM</name>
<dbReference type="EMBL" id="JACNFK010000034">
    <property type="protein sequence ID" value="MBC8520187.1"/>
    <property type="molecule type" value="Genomic_DNA"/>
</dbReference>
<evidence type="ECO:0000313" key="13">
    <source>
        <dbReference type="EMBL" id="MBC8520187.1"/>
    </source>
</evidence>
<evidence type="ECO:0000256" key="12">
    <source>
        <dbReference type="ARBA" id="ARBA00023288"/>
    </source>
</evidence>
<dbReference type="NCBIfam" id="TIGR00548">
    <property type="entry name" value="lolB"/>
    <property type="match status" value="1"/>
</dbReference>
<keyword evidence="6" id="KW-0732">Signal</keyword>
<keyword evidence="12 13" id="KW-0449">Lipoprotein</keyword>
<evidence type="ECO:0000256" key="4">
    <source>
        <dbReference type="ARBA" id="ARBA00016202"/>
    </source>
</evidence>
<dbReference type="InterPro" id="IPR004565">
    <property type="entry name" value="OM_lipoprot_LolB"/>
</dbReference>
<comment type="similarity">
    <text evidence="2">Belongs to the LolB family.</text>
</comment>
<sequence length="179" mass="20184">MPERIQPVEVVAWEVRQQQLATLQEWSVDGRVAFRSGLDGGQSGFSWQHTAQSQRFDLTGILGAGSFSLKSGLSGVELTTGDGEIYRGEDPERLLFEISGWRFPVKEASYWVRGLPDPQFSALPMVLDKKNRLQLMAQSGWSVEIIRYQYVGELELPALVAMERGDVRVKLRLTNWKIG</sequence>
<gene>
    <name evidence="13" type="primary">lolB</name>
    <name evidence="13" type="ORF">H8D24_07265</name>
</gene>
<keyword evidence="8" id="KW-0472">Membrane</keyword>
<evidence type="ECO:0000313" key="14">
    <source>
        <dbReference type="Proteomes" id="UP000654401"/>
    </source>
</evidence>
<keyword evidence="7" id="KW-0653">Protein transport</keyword>
<accession>A0A8J6TXV8</accession>
<evidence type="ECO:0000256" key="5">
    <source>
        <dbReference type="ARBA" id="ARBA00022448"/>
    </source>
</evidence>
<evidence type="ECO:0000256" key="11">
    <source>
        <dbReference type="ARBA" id="ARBA00023237"/>
    </source>
</evidence>
<dbReference type="GO" id="GO:0015031">
    <property type="term" value="P:protein transport"/>
    <property type="evidence" value="ECO:0007669"/>
    <property type="project" value="UniProtKB-KW"/>
</dbReference>
<evidence type="ECO:0000256" key="7">
    <source>
        <dbReference type="ARBA" id="ARBA00022927"/>
    </source>
</evidence>
<dbReference type="GO" id="GO:0009279">
    <property type="term" value="C:cell outer membrane"/>
    <property type="evidence" value="ECO:0007669"/>
    <property type="project" value="UniProtKB-SubCell"/>
</dbReference>
<keyword evidence="11" id="KW-0998">Cell outer membrane</keyword>
<comment type="subcellular location">
    <subcellularLocation>
        <location evidence="1">Cell outer membrane</location>
        <topology evidence="1">Lipid-anchor</topology>
    </subcellularLocation>
</comment>
<comment type="caution">
    <text evidence="13">The sequence shown here is derived from an EMBL/GenBank/DDBJ whole genome shotgun (WGS) entry which is preliminary data.</text>
</comment>
<keyword evidence="5" id="KW-0813">Transport</keyword>
<dbReference type="InterPro" id="IPR029046">
    <property type="entry name" value="LolA/LolB/LppX"/>
</dbReference>
<organism evidence="13 14">
    <name type="scientific">Candidatus Thiopontia autotrophica</name>
    <dbReference type="NCBI Taxonomy" id="2841688"/>
    <lineage>
        <taxon>Bacteria</taxon>
        <taxon>Pseudomonadati</taxon>
        <taxon>Pseudomonadota</taxon>
        <taxon>Gammaproteobacteria</taxon>
        <taxon>Candidatus Thiopontia</taxon>
    </lineage>
</organism>
<keyword evidence="9" id="KW-0564">Palmitate</keyword>
<dbReference type="Proteomes" id="UP000654401">
    <property type="component" value="Unassembled WGS sequence"/>
</dbReference>
<evidence type="ECO:0000256" key="1">
    <source>
        <dbReference type="ARBA" id="ARBA00004459"/>
    </source>
</evidence>
<proteinExistence type="inferred from homology"/>
<dbReference type="CDD" id="cd16326">
    <property type="entry name" value="LolB"/>
    <property type="match status" value="1"/>
</dbReference>
<dbReference type="Gene3D" id="2.50.20.10">
    <property type="entry name" value="Lipoprotein localisation LolA/LolB/LppX"/>
    <property type="match status" value="1"/>
</dbReference>
<keyword evidence="10" id="KW-0143">Chaperone</keyword>
<protein>
    <recommendedName>
        <fullName evidence="4">Outer-membrane lipoprotein LolB</fullName>
    </recommendedName>
</protein>
<evidence type="ECO:0000256" key="9">
    <source>
        <dbReference type="ARBA" id="ARBA00023139"/>
    </source>
</evidence>
<evidence type="ECO:0000256" key="6">
    <source>
        <dbReference type="ARBA" id="ARBA00022729"/>
    </source>
</evidence>
<evidence type="ECO:0000256" key="10">
    <source>
        <dbReference type="ARBA" id="ARBA00023186"/>
    </source>
</evidence>
<dbReference type="AlphaFoldDB" id="A0A8J6TXV8"/>
<evidence type="ECO:0000256" key="2">
    <source>
        <dbReference type="ARBA" id="ARBA00009696"/>
    </source>
</evidence>
<evidence type="ECO:0000256" key="3">
    <source>
        <dbReference type="ARBA" id="ARBA00011245"/>
    </source>
</evidence>
<dbReference type="SUPFAM" id="SSF89392">
    <property type="entry name" value="Prokaryotic lipoproteins and lipoprotein localization factors"/>
    <property type="match status" value="1"/>
</dbReference>
<comment type="subunit">
    <text evidence="3">Monomer.</text>
</comment>